<name>A0A1F5E092_9BACT</name>
<protein>
    <recommendedName>
        <fullName evidence="3">Glycosyl transferase family 1 domain-containing protein</fullName>
    </recommendedName>
</protein>
<dbReference type="CDD" id="cd03801">
    <property type="entry name" value="GT4_PimA-like"/>
    <property type="match status" value="1"/>
</dbReference>
<comment type="caution">
    <text evidence="1">The sequence shown here is derived from an EMBL/GenBank/DDBJ whole genome shotgun (WGS) entry which is preliminary data.</text>
</comment>
<dbReference type="SUPFAM" id="SSF53756">
    <property type="entry name" value="UDP-Glycosyltransferase/glycogen phosphorylase"/>
    <property type="match status" value="1"/>
</dbReference>
<dbReference type="Proteomes" id="UP000176364">
    <property type="component" value="Unassembled WGS sequence"/>
</dbReference>
<accession>A0A1F5E092</accession>
<dbReference type="Pfam" id="PF13692">
    <property type="entry name" value="Glyco_trans_1_4"/>
    <property type="match status" value="1"/>
</dbReference>
<dbReference type="AlphaFoldDB" id="A0A1F5E092"/>
<evidence type="ECO:0008006" key="3">
    <source>
        <dbReference type="Google" id="ProtNLM"/>
    </source>
</evidence>
<organism evidence="1 2">
    <name type="scientific">Candidatus Beckwithbacteria bacterium RIFCSPLOWO2_02_FULL_47_23</name>
    <dbReference type="NCBI Taxonomy" id="1797463"/>
    <lineage>
        <taxon>Bacteria</taxon>
        <taxon>Candidatus Beckwithiibacteriota</taxon>
    </lineage>
</organism>
<evidence type="ECO:0000313" key="1">
    <source>
        <dbReference type="EMBL" id="OGD60783.1"/>
    </source>
</evidence>
<reference evidence="1 2" key="1">
    <citation type="journal article" date="2016" name="Nat. Commun.">
        <title>Thousands of microbial genomes shed light on interconnected biogeochemical processes in an aquifer system.</title>
        <authorList>
            <person name="Anantharaman K."/>
            <person name="Brown C.T."/>
            <person name="Hug L.A."/>
            <person name="Sharon I."/>
            <person name="Castelle C.J."/>
            <person name="Probst A.J."/>
            <person name="Thomas B.C."/>
            <person name="Singh A."/>
            <person name="Wilkins M.J."/>
            <person name="Karaoz U."/>
            <person name="Brodie E.L."/>
            <person name="Williams K.H."/>
            <person name="Hubbard S.S."/>
            <person name="Banfield J.F."/>
        </authorList>
    </citation>
    <scope>NUCLEOTIDE SEQUENCE [LARGE SCALE GENOMIC DNA]</scope>
</reference>
<dbReference type="Gene3D" id="3.40.50.2000">
    <property type="entry name" value="Glycogen Phosphorylase B"/>
    <property type="match status" value="2"/>
</dbReference>
<proteinExistence type="predicted"/>
<sequence length="323" mass="36983">MKLVFITDAWQPLTGGGQKLYEKVLSRLARRGWAITVVTRALKHKGEIRDRLNVVRLGPTLSFFNPIGRILFIFRAWWYCLRLNPDRFMATTWLPALTLQLIKVFKKTPLVLLAIGFGSRFKWLEDLITRKFKYDLIITDDWIFKEAKFIPNGVDIPKKQLIKKYTNFTFLFVGRNEPRKGAQLLKQAYLQVKRHYPNARLRLFGPGFRLVSQEQLDKEMFKAHCLVLPSLREGHPLILFEVWAHRLPVIATDTGSVSRFVNSQNGYLVPAGDVPALVQAMIKAINNKNLAGMGTAGFNLVKNYTWDKTAAAYSQVLSKLSSS</sequence>
<dbReference type="PANTHER" id="PTHR12526">
    <property type="entry name" value="GLYCOSYLTRANSFERASE"/>
    <property type="match status" value="1"/>
</dbReference>
<evidence type="ECO:0000313" key="2">
    <source>
        <dbReference type="Proteomes" id="UP000176364"/>
    </source>
</evidence>
<gene>
    <name evidence="1" type="ORF">A3I57_03835</name>
</gene>
<dbReference type="EMBL" id="MEZQ01000020">
    <property type="protein sequence ID" value="OGD60783.1"/>
    <property type="molecule type" value="Genomic_DNA"/>
</dbReference>
<dbReference type="PANTHER" id="PTHR12526:SF584">
    <property type="entry name" value="GLYCOSYLTRANSFERASE"/>
    <property type="match status" value="1"/>
</dbReference>